<evidence type="ECO:0000313" key="2">
    <source>
        <dbReference type="EMBL" id="KGA13629.1"/>
    </source>
</evidence>
<proteinExistence type="inferred from homology"/>
<accession>A0A094PV97</accession>
<dbReference type="PANTHER" id="PTHR43802:SF1">
    <property type="entry name" value="IP11341P-RELATED"/>
    <property type="match status" value="1"/>
</dbReference>
<organism evidence="2">
    <name type="scientific">freshwater metagenome</name>
    <dbReference type="NCBI Taxonomy" id="449393"/>
    <lineage>
        <taxon>unclassified sequences</taxon>
        <taxon>metagenomes</taxon>
        <taxon>ecological metagenomes</taxon>
    </lineage>
</organism>
<comment type="similarity">
    <text evidence="1">Belongs to the enoyl-CoA hydratase/isomerase family.</text>
</comment>
<sequence>MKPTFLAKVFGMNEEKVLVEQRGHVLFIGLNRADKYNAADMELLEQLSLAYGKLDSDPNLRVGLVYAVGEHFTAGLDLADVAPRLNADGLSLVPEGGLDPWGIQTKSCSKPVVMAIQGTCFTLGVELALNSEVVIASEEATFAQLEVSRGILPFGGASKRMPRSAGWSNAMKYLLTGEKFNSQEALRLGIVNEVVAKGAAIDRALDIANKISAQAPLAVQATLASARAALVDEAAEDAFVGKRLARLAASNDARKAMDSYLSKEPVKFEGN</sequence>
<dbReference type="SUPFAM" id="SSF52096">
    <property type="entry name" value="ClpP/crotonase"/>
    <property type="match status" value="1"/>
</dbReference>
<reference evidence="2" key="1">
    <citation type="submission" date="2014-06" db="EMBL/GenBank/DDBJ databases">
        <title>Key roles for freshwater Actinobacteria revealed by deep metagenomic sequencing.</title>
        <authorList>
            <person name="Ghai R."/>
            <person name="Mizuno C.M."/>
            <person name="Picazo A."/>
            <person name="Camacho A."/>
            <person name="Rodriguez-Valera F."/>
        </authorList>
    </citation>
    <scope>NUCLEOTIDE SEQUENCE</scope>
</reference>
<dbReference type="NCBIfam" id="NF005126">
    <property type="entry name" value="PRK06563.1"/>
    <property type="match status" value="1"/>
</dbReference>
<dbReference type="AlphaFoldDB" id="A0A094PV97"/>
<dbReference type="Gene3D" id="3.90.226.10">
    <property type="entry name" value="2-enoyl-CoA Hydratase, Chain A, domain 1"/>
    <property type="match status" value="1"/>
</dbReference>
<dbReference type="PANTHER" id="PTHR43802">
    <property type="entry name" value="ENOYL-COA HYDRATASE"/>
    <property type="match status" value="1"/>
</dbReference>
<dbReference type="InterPro" id="IPR014748">
    <property type="entry name" value="Enoyl-CoA_hydra_C"/>
</dbReference>
<dbReference type="Pfam" id="PF00378">
    <property type="entry name" value="ECH_1"/>
    <property type="match status" value="1"/>
</dbReference>
<dbReference type="Gene3D" id="1.10.12.10">
    <property type="entry name" value="Lyase 2-enoyl-coa Hydratase, Chain A, domain 2"/>
    <property type="match status" value="1"/>
</dbReference>
<gene>
    <name evidence="2" type="ORF">GM51_19285</name>
</gene>
<protein>
    <submittedName>
        <fullName evidence="2">Enoyl-CoA hydratase</fullName>
    </submittedName>
</protein>
<comment type="caution">
    <text evidence="2">The sequence shown here is derived from an EMBL/GenBank/DDBJ whole genome shotgun (WGS) entry which is preliminary data.</text>
</comment>
<dbReference type="InterPro" id="IPR029045">
    <property type="entry name" value="ClpP/crotonase-like_dom_sf"/>
</dbReference>
<dbReference type="EMBL" id="JNSL01000179">
    <property type="protein sequence ID" value="KGA13629.1"/>
    <property type="molecule type" value="Genomic_DNA"/>
</dbReference>
<dbReference type="CDD" id="cd06558">
    <property type="entry name" value="crotonase-like"/>
    <property type="match status" value="1"/>
</dbReference>
<dbReference type="InterPro" id="IPR001753">
    <property type="entry name" value="Enoyl-CoA_hydra/iso"/>
</dbReference>
<evidence type="ECO:0000256" key="1">
    <source>
        <dbReference type="ARBA" id="ARBA00005254"/>
    </source>
</evidence>
<name>A0A094PV97_9ZZZZ</name>